<keyword evidence="5" id="KW-1185">Reference proteome</keyword>
<accession>A0A062UBX6</accession>
<dbReference type="Proteomes" id="UP000027037">
    <property type="component" value="Unassembled WGS sequence"/>
</dbReference>
<dbReference type="OrthoDB" id="6400324at2"/>
<dbReference type="InterPro" id="IPR059020">
    <property type="entry name" value="CapW_CTD"/>
</dbReference>
<dbReference type="eggNOG" id="COG2378">
    <property type="taxonomic scope" value="Bacteria"/>
</dbReference>
<dbReference type="Pfam" id="PF26109">
    <property type="entry name" value="WHD_BrxR"/>
    <property type="match status" value="1"/>
</dbReference>
<name>A0A062UBX6_9PROT</name>
<dbReference type="Pfam" id="PF13280">
    <property type="entry name" value="WYL"/>
    <property type="match status" value="1"/>
</dbReference>
<evidence type="ECO:0000259" key="2">
    <source>
        <dbReference type="Pfam" id="PF26107"/>
    </source>
</evidence>
<gene>
    <name evidence="4" type="ORF">HY29_16580</name>
</gene>
<dbReference type="EMBL" id="AWFF01000049">
    <property type="protein sequence ID" value="KCZ53635.1"/>
    <property type="molecule type" value="Genomic_DNA"/>
</dbReference>
<comment type="caution">
    <text evidence="4">The sequence shown here is derived from an EMBL/GenBank/DDBJ whole genome shotgun (WGS) entry which is preliminary data.</text>
</comment>
<dbReference type="Pfam" id="PF26107">
    <property type="entry name" value="BrxR_CTD"/>
    <property type="match status" value="1"/>
</dbReference>
<evidence type="ECO:0000259" key="3">
    <source>
        <dbReference type="Pfam" id="PF26109"/>
    </source>
</evidence>
<evidence type="ECO:0000259" key="1">
    <source>
        <dbReference type="Pfam" id="PF13280"/>
    </source>
</evidence>
<sequence length="267" mass="30724">MTLDDLKHAQRQRLLFLDRCFTWRGVARRRDLADRFGISIAQAANDFRAYLSLITQNAPEYDAHLKAYVASPDHQPIAPSSMLDVFGVLDTASDDALPAALPRAKRWLDPHVATVLHDAISKQQKIRIVYTSMNSGETAPQWVAPTRFIFDGESIHFRAYSYKRGEYRNFHPARINPEDEFQIDELDTPLPFDMEWHSVSTIWLRPSARLTSSQASVVRREFGFNGDLLRIEIRQALEFYFDRRWGLNEPGARLEKVKTETTLSQGN</sequence>
<protein>
    <submittedName>
        <fullName evidence="4">Uncharacterized protein</fullName>
    </submittedName>
</protein>
<evidence type="ECO:0000313" key="5">
    <source>
        <dbReference type="Proteomes" id="UP000027037"/>
    </source>
</evidence>
<reference evidence="4 5" key="1">
    <citation type="journal article" date="2014" name="Antonie Van Leeuwenhoek">
        <title>Hyphomonas beringensis sp. nov. and Hyphomonas chukchiensis sp. nov., isolated from surface seawater of the Bering Sea and Chukchi Sea.</title>
        <authorList>
            <person name="Li C."/>
            <person name="Lai Q."/>
            <person name="Li G."/>
            <person name="Dong C."/>
            <person name="Wang J."/>
            <person name="Liao Y."/>
            <person name="Shao Z."/>
        </authorList>
    </citation>
    <scope>NUCLEOTIDE SEQUENCE [LARGE SCALE GENOMIC DNA]</scope>
    <source>
        <strain evidence="4 5">25B14_1</strain>
    </source>
</reference>
<dbReference type="PROSITE" id="PS52050">
    <property type="entry name" value="WYL"/>
    <property type="match status" value="1"/>
</dbReference>
<dbReference type="RefSeq" id="WP_034797398.1">
    <property type="nucleotide sequence ID" value="NZ_AWFF01000049.1"/>
</dbReference>
<feature type="domain" description="WYL" evidence="1">
    <location>
        <begin position="113"/>
        <end position="175"/>
    </location>
</feature>
<dbReference type="InterPro" id="IPR026881">
    <property type="entry name" value="WYL_dom"/>
</dbReference>
<feature type="domain" description="DNA-binding transcriptional repressor CapW winged helix-turn-helix" evidence="3">
    <location>
        <begin position="10"/>
        <end position="78"/>
    </location>
</feature>
<dbReference type="STRING" id="1280946.HY29_16580"/>
<dbReference type="InterPro" id="IPR059019">
    <property type="entry name" value="WHD_CapW"/>
</dbReference>
<feature type="domain" description="DNA-binding transcriptional repressor CapW C-terminal dimerisation" evidence="2">
    <location>
        <begin position="201"/>
        <end position="256"/>
    </location>
</feature>
<evidence type="ECO:0000313" key="4">
    <source>
        <dbReference type="EMBL" id="KCZ53635.1"/>
    </source>
</evidence>
<organism evidence="4 5">
    <name type="scientific">Hyphomonas beringensis</name>
    <dbReference type="NCBI Taxonomy" id="1280946"/>
    <lineage>
        <taxon>Bacteria</taxon>
        <taxon>Pseudomonadati</taxon>
        <taxon>Pseudomonadota</taxon>
        <taxon>Alphaproteobacteria</taxon>
        <taxon>Hyphomonadales</taxon>
        <taxon>Hyphomonadaceae</taxon>
        <taxon>Hyphomonas</taxon>
    </lineage>
</organism>
<dbReference type="AlphaFoldDB" id="A0A062UBX6"/>
<proteinExistence type="predicted"/>